<name>A0ACC1N7Z8_9HYPO</name>
<sequence>MSSSKSEAVQLTKEAKEWVLQHQHDQKALSIFRYKKLPKKLPMGFRFLAWTVGMPPKASRIERRCRLRPEDTKFDGPLWYYTASDRRYTWVTKSPSEDSEARDGGEEEDGGDDDDEDVAPRQWIGWHGYGDLSGYSCDEDGNWYDTEGRQMPVCSELPDEIQYSPPFRAWNVSPWPLQKAPALAMSRRFMPMGISDRKDVDNSFVKVDERTGLPIRHTQRPTVKSYEALNKCGVEQFRV</sequence>
<evidence type="ECO:0000313" key="1">
    <source>
        <dbReference type="EMBL" id="KAJ2974918.1"/>
    </source>
</evidence>
<accession>A0ACC1N7Z8</accession>
<dbReference type="EMBL" id="JANJQO010000772">
    <property type="protein sequence ID" value="KAJ2974918.1"/>
    <property type="molecule type" value="Genomic_DNA"/>
</dbReference>
<reference evidence="1" key="1">
    <citation type="submission" date="2022-08" db="EMBL/GenBank/DDBJ databases">
        <title>Genome Sequence of Lecanicillium fungicola.</title>
        <authorList>
            <person name="Buettner E."/>
        </authorList>
    </citation>
    <scope>NUCLEOTIDE SEQUENCE</scope>
    <source>
        <strain evidence="1">Babe33</strain>
    </source>
</reference>
<proteinExistence type="predicted"/>
<dbReference type="Proteomes" id="UP001143910">
    <property type="component" value="Unassembled WGS sequence"/>
</dbReference>
<evidence type="ECO:0000313" key="2">
    <source>
        <dbReference type="Proteomes" id="UP001143910"/>
    </source>
</evidence>
<gene>
    <name evidence="1" type="ORF">NQ176_g5806</name>
</gene>
<comment type="caution">
    <text evidence="1">The sequence shown here is derived from an EMBL/GenBank/DDBJ whole genome shotgun (WGS) entry which is preliminary data.</text>
</comment>
<keyword evidence="2" id="KW-1185">Reference proteome</keyword>
<protein>
    <submittedName>
        <fullName evidence="1">Uncharacterized protein</fullName>
    </submittedName>
</protein>
<organism evidence="1 2">
    <name type="scientific">Zarea fungicola</name>
    <dbReference type="NCBI Taxonomy" id="93591"/>
    <lineage>
        <taxon>Eukaryota</taxon>
        <taxon>Fungi</taxon>
        <taxon>Dikarya</taxon>
        <taxon>Ascomycota</taxon>
        <taxon>Pezizomycotina</taxon>
        <taxon>Sordariomycetes</taxon>
        <taxon>Hypocreomycetidae</taxon>
        <taxon>Hypocreales</taxon>
        <taxon>Cordycipitaceae</taxon>
        <taxon>Zarea</taxon>
    </lineage>
</organism>